<dbReference type="AlphaFoldDB" id="A0A7C9DZ28"/>
<organism evidence="2">
    <name type="scientific">Opuntia streptacantha</name>
    <name type="common">Prickly pear cactus</name>
    <name type="synonym">Opuntia cardona</name>
    <dbReference type="NCBI Taxonomy" id="393608"/>
    <lineage>
        <taxon>Eukaryota</taxon>
        <taxon>Viridiplantae</taxon>
        <taxon>Streptophyta</taxon>
        <taxon>Embryophyta</taxon>
        <taxon>Tracheophyta</taxon>
        <taxon>Spermatophyta</taxon>
        <taxon>Magnoliopsida</taxon>
        <taxon>eudicotyledons</taxon>
        <taxon>Gunneridae</taxon>
        <taxon>Pentapetalae</taxon>
        <taxon>Caryophyllales</taxon>
        <taxon>Cactineae</taxon>
        <taxon>Cactaceae</taxon>
        <taxon>Opuntioideae</taxon>
        <taxon>Opuntia</taxon>
    </lineage>
</organism>
<name>A0A7C9DZ28_OPUST</name>
<dbReference type="EMBL" id="GISG01184801">
    <property type="protein sequence ID" value="MBA4654782.1"/>
    <property type="molecule type" value="Transcribed_RNA"/>
</dbReference>
<feature type="region of interest" description="Disordered" evidence="1">
    <location>
        <begin position="1"/>
        <end position="33"/>
    </location>
</feature>
<feature type="region of interest" description="Disordered" evidence="1">
    <location>
        <begin position="77"/>
        <end position="127"/>
    </location>
</feature>
<proteinExistence type="predicted"/>
<evidence type="ECO:0000256" key="1">
    <source>
        <dbReference type="SAM" id="MobiDB-lite"/>
    </source>
</evidence>
<reference evidence="2" key="2">
    <citation type="submission" date="2020-07" db="EMBL/GenBank/DDBJ databases">
        <authorList>
            <person name="Vera ALvarez R."/>
            <person name="Arias-Moreno D.M."/>
            <person name="Jimenez-Jacinto V."/>
            <person name="Jimenez-Bremont J.F."/>
            <person name="Swaminathan K."/>
            <person name="Moose S.P."/>
            <person name="Guerrero-Gonzalez M.L."/>
            <person name="Marino-Ramirez L."/>
            <person name="Landsman D."/>
            <person name="Rodriguez-Kessler M."/>
            <person name="Delgado-Sanchez P."/>
        </authorList>
    </citation>
    <scope>NUCLEOTIDE SEQUENCE</scope>
    <source>
        <tissue evidence="2">Cladode</tissue>
    </source>
</reference>
<evidence type="ECO:0000313" key="2">
    <source>
        <dbReference type="EMBL" id="MBA4654782.1"/>
    </source>
</evidence>
<accession>A0A7C9DZ28</accession>
<sequence length="127" mass="14150">MSRLHYVLPHQSSPSVSQYLGGDNEDPTSQEGDIPLIERLDNIHNTNRISRPAPEGTTRISKNGYQHMLLHVKRARVERKGPGPEPWDSELGPGQHGRHEVTNGQGGDLDSDLGYDQGLRPVRKELV</sequence>
<reference evidence="2" key="1">
    <citation type="journal article" date="2013" name="J. Plant Res.">
        <title>Effect of fungi and light on seed germination of three Opuntia species from semiarid lands of central Mexico.</title>
        <authorList>
            <person name="Delgado-Sanchez P."/>
            <person name="Jimenez-Bremont J.F."/>
            <person name="Guerrero-Gonzalez Mde L."/>
            <person name="Flores J."/>
        </authorList>
    </citation>
    <scope>NUCLEOTIDE SEQUENCE</scope>
    <source>
        <tissue evidence="2">Cladode</tissue>
    </source>
</reference>
<protein>
    <submittedName>
        <fullName evidence="2">Uncharacterized protein</fullName>
    </submittedName>
</protein>